<evidence type="ECO:0000256" key="8">
    <source>
        <dbReference type="SAM" id="Phobius"/>
    </source>
</evidence>
<organism evidence="11 12">
    <name type="scientific">Salix brachista</name>
    <dbReference type="NCBI Taxonomy" id="2182728"/>
    <lineage>
        <taxon>Eukaryota</taxon>
        <taxon>Viridiplantae</taxon>
        <taxon>Streptophyta</taxon>
        <taxon>Embryophyta</taxon>
        <taxon>Tracheophyta</taxon>
        <taxon>Spermatophyta</taxon>
        <taxon>Magnoliopsida</taxon>
        <taxon>eudicotyledons</taxon>
        <taxon>Gunneridae</taxon>
        <taxon>Pentapetalae</taxon>
        <taxon>rosids</taxon>
        <taxon>fabids</taxon>
        <taxon>Malpighiales</taxon>
        <taxon>Salicaceae</taxon>
        <taxon>Saliceae</taxon>
        <taxon>Salix</taxon>
    </lineage>
</organism>
<keyword evidence="7" id="KW-0325">Glycoprotein</keyword>
<dbReference type="SUPFAM" id="SSF51110">
    <property type="entry name" value="alpha-D-mannose-specific plant lectins"/>
    <property type="match status" value="1"/>
</dbReference>
<dbReference type="SUPFAM" id="SSF56112">
    <property type="entry name" value="Protein kinase-like (PK-like)"/>
    <property type="match status" value="1"/>
</dbReference>
<dbReference type="PROSITE" id="PS50948">
    <property type="entry name" value="PAN"/>
    <property type="match status" value="1"/>
</dbReference>
<evidence type="ECO:0000256" key="1">
    <source>
        <dbReference type="ARBA" id="ARBA00004167"/>
    </source>
</evidence>
<accession>A0A5N5MPC4</accession>
<dbReference type="GO" id="GO:0016020">
    <property type="term" value="C:membrane"/>
    <property type="evidence" value="ECO:0007669"/>
    <property type="project" value="UniProtKB-SubCell"/>
</dbReference>
<evidence type="ECO:0000256" key="7">
    <source>
        <dbReference type="ARBA" id="ARBA00023180"/>
    </source>
</evidence>
<dbReference type="GO" id="GO:0004674">
    <property type="term" value="F:protein serine/threonine kinase activity"/>
    <property type="evidence" value="ECO:0007669"/>
    <property type="project" value="InterPro"/>
</dbReference>
<evidence type="ECO:0000259" key="10">
    <source>
        <dbReference type="PROSITE" id="PS50948"/>
    </source>
</evidence>
<dbReference type="Pfam" id="PF01453">
    <property type="entry name" value="B_lectin"/>
    <property type="match status" value="1"/>
</dbReference>
<dbReference type="EMBL" id="VDCV01000005">
    <property type="protein sequence ID" value="KAB5556036.1"/>
    <property type="molecule type" value="Genomic_DNA"/>
</dbReference>
<dbReference type="GO" id="GO:0048544">
    <property type="term" value="P:recognition of pollen"/>
    <property type="evidence" value="ECO:0007669"/>
    <property type="project" value="InterPro"/>
</dbReference>
<evidence type="ECO:0000256" key="6">
    <source>
        <dbReference type="ARBA" id="ARBA00023157"/>
    </source>
</evidence>
<dbReference type="PANTHER" id="PTHR32444">
    <property type="entry name" value="BULB-TYPE LECTIN DOMAIN-CONTAINING PROTEIN"/>
    <property type="match status" value="1"/>
</dbReference>
<keyword evidence="6" id="KW-1015">Disulfide bond</keyword>
<evidence type="ECO:0000256" key="5">
    <source>
        <dbReference type="ARBA" id="ARBA00023136"/>
    </source>
</evidence>
<keyword evidence="2 8" id="KW-0812">Transmembrane</keyword>
<dbReference type="Pfam" id="PF00954">
    <property type="entry name" value="S_locus_glycop"/>
    <property type="match status" value="1"/>
</dbReference>
<feature type="domain" description="Apple" evidence="10">
    <location>
        <begin position="293"/>
        <end position="367"/>
    </location>
</feature>
<keyword evidence="12" id="KW-1185">Reference proteome</keyword>
<dbReference type="Pfam" id="PF11883">
    <property type="entry name" value="DUF3403"/>
    <property type="match status" value="1"/>
</dbReference>
<feature type="domain" description="Bulb-type lectin" evidence="9">
    <location>
        <begin position="1"/>
        <end position="93"/>
    </location>
</feature>
<evidence type="ECO:0008006" key="13">
    <source>
        <dbReference type="Google" id="ProtNLM"/>
    </source>
</evidence>
<dbReference type="Gene3D" id="2.90.10.10">
    <property type="entry name" value="Bulb-type lectin domain"/>
    <property type="match status" value="1"/>
</dbReference>
<dbReference type="InterPro" id="IPR003609">
    <property type="entry name" value="Pan_app"/>
</dbReference>
<protein>
    <recommendedName>
        <fullName evidence="13">Apple domain-containing protein</fullName>
    </recommendedName>
</protein>
<evidence type="ECO:0000313" key="11">
    <source>
        <dbReference type="EMBL" id="KAB5556036.1"/>
    </source>
</evidence>
<dbReference type="InterPro" id="IPR001480">
    <property type="entry name" value="Bulb-type_lectin_dom"/>
</dbReference>
<dbReference type="Proteomes" id="UP000326939">
    <property type="component" value="Chromosome 5"/>
</dbReference>
<dbReference type="CDD" id="cd01098">
    <property type="entry name" value="PAN_AP_plant"/>
    <property type="match status" value="1"/>
</dbReference>
<evidence type="ECO:0000259" key="9">
    <source>
        <dbReference type="PROSITE" id="PS50927"/>
    </source>
</evidence>
<evidence type="ECO:0000256" key="4">
    <source>
        <dbReference type="ARBA" id="ARBA00022989"/>
    </source>
</evidence>
<evidence type="ECO:0000313" key="12">
    <source>
        <dbReference type="Proteomes" id="UP000326939"/>
    </source>
</evidence>
<dbReference type="Gene3D" id="1.10.510.10">
    <property type="entry name" value="Transferase(Phosphotransferase) domain 1"/>
    <property type="match status" value="1"/>
</dbReference>
<evidence type="ECO:0000256" key="2">
    <source>
        <dbReference type="ARBA" id="ARBA00022692"/>
    </source>
</evidence>
<proteinExistence type="predicted"/>
<dbReference type="SMART" id="SM00473">
    <property type="entry name" value="PAN_AP"/>
    <property type="match status" value="1"/>
</dbReference>
<gene>
    <name evidence="11" type="ORF">DKX38_006945</name>
</gene>
<dbReference type="AlphaFoldDB" id="A0A5N5MPC4"/>
<reference evidence="12" key="1">
    <citation type="journal article" date="2019" name="Gigascience">
        <title>De novo genome assembly of the endangered Acer yangbiense, a plant species with extremely small populations endemic to Yunnan Province, China.</title>
        <authorList>
            <person name="Yang J."/>
            <person name="Wariss H.M."/>
            <person name="Tao L."/>
            <person name="Zhang R."/>
            <person name="Yun Q."/>
            <person name="Hollingsworth P."/>
            <person name="Dao Z."/>
            <person name="Luo G."/>
            <person name="Guo H."/>
            <person name="Ma Y."/>
            <person name="Sun W."/>
        </authorList>
    </citation>
    <scope>NUCLEOTIDE SEQUENCE [LARGE SCALE GENOMIC DNA]</scope>
    <source>
        <strain evidence="12">cv. br00</strain>
    </source>
</reference>
<dbReference type="Pfam" id="PF08276">
    <property type="entry name" value="PAN_2"/>
    <property type="match status" value="1"/>
</dbReference>
<keyword evidence="5 8" id="KW-0472">Membrane</keyword>
<feature type="transmembrane region" description="Helical" evidence="8">
    <location>
        <begin position="393"/>
        <end position="414"/>
    </location>
</feature>
<name>A0A5N5MPC4_9ROSI</name>
<dbReference type="PANTHER" id="PTHR32444:SF247">
    <property type="entry name" value="OS01G0958200 PROTEIN"/>
    <property type="match status" value="1"/>
</dbReference>
<keyword evidence="3" id="KW-0732">Signal</keyword>
<comment type="subcellular location">
    <subcellularLocation>
        <location evidence="1">Membrane</location>
        <topology evidence="1">Single-pass membrane protein</topology>
    </subcellularLocation>
</comment>
<dbReference type="InterPro" id="IPR021820">
    <property type="entry name" value="S-locus_recpt_kinase_C"/>
</dbReference>
<sequence>MELKYGIAIVQSVPVATGQFSDKLGEGGFGPVYKLELLSDGNLVLLKNPTGTVWSTALSSSMPNTTKAEAVILDDGNFVLRDGSNPSTIYWQSFDYPTDTWLPGAKLGINKHTGQVQRLISWKNSEDPAPGMFSVGIDPNGSSQFFIEWNRSHRYWSSGEWNGERFSLIPEMRLNYIYNYSYVSNENESYFTYSLYNTSILSRNVIGVHGQMQQLTWIEGPWSWNLFWSQPKTPGEVYGLCGVFGVFHENSSSYYCECLKGFKPLVRDDWLRGCVRKSPLQCQNKTSSGEEDCFLRMSDLALPANSKTYQKVSAGRCRWDCMENCSCMAYAYNNNNGCSLWEGDLINLQQSGVADGRAGAEFCIRLAASEPELQIGNGNTRTGGNVKWKLRTALAVAIPTTLITLGLFMYFRCLCKGKLTRKGKEYTGHDIMLFDFDTNPGPTNNESSSAWKLWSSNKASDLMDPTLGDPPSPSMLLRYINIGLLCVQESPADRPTMSDVISMIVNEHVALPEPKQPAFVAGRNMADQGRLMSSAGSPSTNNVTITAIDAR</sequence>
<keyword evidence="4 8" id="KW-1133">Transmembrane helix</keyword>
<dbReference type="PROSITE" id="PS50927">
    <property type="entry name" value="BULB_LECTIN"/>
    <property type="match status" value="1"/>
</dbReference>
<comment type="caution">
    <text evidence="11">The sequence shown here is derived from an EMBL/GenBank/DDBJ whole genome shotgun (WGS) entry which is preliminary data.</text>
</comment>
<evidence type="ECO:0000256" key="3">
    <source>
        <dbReference type="ARBA" id="ARBA00022729"/>
    </source>
</evidence>
<dbReference type="InterPro" id="IPR036426">
    <property type="entry name" value="Bulb-type_lectin_dom_sf"/>
</dbReference>
<dbReference type="InterPro" id="IPR000858">
    <property type="entry name" value="S_locus_glycoprot_dom"/>
</dbReference>
<dbReference type="SMART" id="SM00108">
    <property type="entry name" value="B_lectin"/>
    <property type="match status" value="1"/>
</dbReference>
<dbReference type="InterPro" id="IPR011009">
    <property type="entry name" value="Kinase-like_dom_sf"/>
</dbReference>